<dbReference type="AlphaFoldDB" id="A0A0F5PQR8"/>
<dbReference type="Proteomes" id="UP000010146">
    <property type="component" value="Unassembled WGS sequence"/>
</dbReference>
<evidence type="ECO:0000313" key="2">
    <source>
        <dbReference type="EMBL" id="KKC30169.1"/>
    </source>
</evidence>
<proteinExistence type="predicted"/>
<gene>
    <name evidence="2" type="ORF">CDSM653_00783</name>
</gene>
<evidence type="ECO:0000256" key="1">
    <source>
        <dbReference type="SAM" id="Phobius"/>
    </source>
</evidence>
<accession>A0A0F5PQR8</accession>
<name>A0A0F5PQR8_9THEO</name>
<keyword evidence="1" id="KW-0472">Membrane</keyword>
<comment type="caution">
    <text evidence="2">The sequence shown here is derived from an EMBL/GenBank/DDBJ whole genome shotgun (WGS) entry which is preliminary data.</text>
</comment>
<feature type="transmembrane region" description="Helical" evidence="1">
    <location>
        <begin position="6"/>
        <end position="25"/>
    </location>
</feature>
<reference evidence="2 3" key="2">
    <citation type="journal article" date="2015" name="BMC Genomics">
        <title>Analysis of three genomes within the thermophilic bacterial species Caldanaerobacter subterraneus with a focus on carbon monoxide dehydrogenase evolution and hydrolase diversity.</title>
        <authorList>
            <person name="Sant'Anna F.H."/>
            <person name="Lebedinsky A.V."/>
            <person name="Sokolova T.G."/>
            <person name="Robb F.T."/>
            <person name="Gonzalez J.M."/>
        </authorList>
    </citation>
    <scope>NUCLEOTIDE SEQUENCE [LARGE SCALE GENOMIC DNA]</scope>
    <source>
        <strain evidence="2 3">DSM 12653</strain>
    </source>
</reference>
<organism evidence="2 3">
    <name type="scientific">Caldanaerobacter subterraneus subsp. pacificus DSM 12653</name>
    <dbReference type="NCBI Taxonomy" id="391606"/>
    <lineage>
        <taxon>Bacteria</taxon>
        <taxon>Bacillati</taxon>
        <taxon>Bacillota</taxon>
        <taxon>Clostridia</taxon>
        <taxon>Thermoanaerobacterales</taxon>
        <taxon>Thermoanaerobacteraceae</taxon>
        <taxon>Caldanaerobacter</taxon>
    </lineage>
</organism>
<keyword evidence="1" id="KW-0812">Transmembrane</keyword>
<reference evidence="2 3" key="1">
    <citation type="submission" date="2008-07" db="EMBL/GenBank/DDBJ databases">
        <authorList>
            <person name="Gonzalez J."/>
            <person name="Sokolova T."/>
            <person name="Ferriera S."/>
            <person name="Johnson J."/>
            <person name="Kravitz S."/>
            <person name="Beeson K."/>
            <person name="Sutton G."/>
            <person name="Rogers Y.-H."/>
            <person name="Friedman R."/>
            <person name="Frazier M."/>
            <person name="Venter J.C."/>
        </authorList>
    </citation>
    <scope>NUCLEOTIDE SEQUENCE [LARGE SCALE GENOMIC DNA]</scope>
    <source>
        <strain evidence="2 3">DSM 12653</strain>
    </source>
</reference>
<reference evidence="3" key="3">
    <citation type="submission" date="2015-02" db="EMBL/GenBank/DDBJ databases">
        <title>Genome analysis of three genomes within the thermophilic hydrogenogenic bacterial species Caldanaerobacter subterraneus.</title>
        <authorList>
            <person name="Sant'Anna F.H."/>
            <person name="Lebedinsky A."/>
            <person name="Sokolova T."/>
            <person name="Robb F.T."/>
            <person name="Gonzalez J.M."/>
        </authorList>
    </citation>
    <scope>NUCLEOTIDE SEQUENCE [LARGE SCALE GENOMIC DNA]</scope>
    <source>
        <strain evidence="3">DSM 12653</strain>
    </source>
</reference>
<sequence>MPLDAYDWLVVVFFSSIEFVFNNLYTAYIIPHLRKEE</sequence>
<protein>
    <submittedName>
        <fullName evidence="2">Uncharacterized protein</fullName>
    </submittedName>
</protein>
<dbReference type="EMBL" id="ABXP02000043">
    <property type="protein sequence ID" value="KKC30169.1"/>
    <property type="molecule type" value="Genomic_DNA"/>
</dbReference>
<evidence type="ECO:0000313" key="3">
    <source>
        <dbReference type="Proteomes" id="UP000010146"/>
    </source>
</evidence>
<keyword evidence="1" id="KW-1133">Transmembrane helix</keyword>